<reference evidence="1" key="1">
    <citation type="submission" date="2022-07" db="EMBL/GenBank/DDBJ databases">
        <title>Phylogenomic reconstructions and comparative analyses of Kickxellomycotina fungi.</title>
        <authorList>
            <person name="Reynolds N.K."/>
            <person name="Stajich J.E."/>
            <person name="Barry K."/>
            <person name="Grigoriev I.V."/>
            <person name="Crous P."/>
            <person name="Smith M.E."/>
        </authorList>
    </citation>
    <scope>NUCLEOTIDE SEQUENCE</scope>
    <source>
        <strain evidence="1">Benny 63K</strain>
    </source>
</reference>
<name>A0ACC1IHN4_9FUNG</name>
<proteinExistence type="predicted"/>
<protein>
    <submittedName>
        <fullName evidence="1">Uncharacterized protein</fullName>
    </submittedName>
</protein>
<comment type="caution">
    <text evidence="1">The sequence shown here is derived from an EMBL/GenBank/DDBJ whole genome shotgun (WGS) entry which is preliminary data.</text>
</comment>
<gene>
    <name evidence="1" type="ORF">LPJ66_005711</name>
</gene>
<evidence type="ECO:0000313" key="1">
    <source>
        <dbReference type="EMBL" id="KAJ1893506.1"/>
    </source>
</evidence>
<organism evidence="1 2">
    <name type="scientific">Kickxella alabastrina</name>
    <dbReference type="NCBI Taxonomy" id="61397"/>
    <lineage>
        <taxon>Eukaryota</taxon>
        <taxon>Fungi</taxon>
        <taxon>Fungi incertae sedis</taxon>
        <taxon>Zoopagomycota</taxon>
        <taxon>Kickxellomycotina</taxon>
        <taxon>Kickxellomycetes</taxon>
        <taxon>Kickxellales</taxon>
        <taxon>Kickxellaceae</taxon>
        <taxon>Kickxella</taxon>
    </lineage>
</organism>
<keyword evidence="2" id="KW-1185">Reference proteome</keyword>
<accession>A0ACC1IHN4</accession>
<sequence length="310" mass="34819">MNFRREELLKTYQEIKQKMRLTQSENDHFLDMISEMYPELQDGISSNSSDSNNSSSDSDINGNNSGTESLADNNSDTSVCSDTRPGKRRRQQHQRRQPASASASASFAQPLLTKRRRRQLSKRDDRNDPKPVAPVARDSSGNALMPMVLRDHHGQDEIRIHSLGQINPADAYHTSRYIWPVGFRSTRMYPSMQDGQPTVYTSEILDGGDMPVFQVTAKDDEKCFRASSSSGVWKQVLDVLMAGGLGVKTHASGPQLFGLSHLAVTKAIQEMKGADMCRKYIRQRWIDDPNDPKTAVYAVEEETEDEPLAH</sequence>
<evidence type="ECO:0000313" key="2">
    <source>
        <dbReference type="Proteomes" id="UP001150581"/>
    </source>
</evidence>
<dbReference type="EMBL" id="JANBPG010000824">
    <property type="protein sequence ID" value="KAJ1893506.1"/>
    <property type="molecule type" value="Genomic_DNA"/>
</dbReference>
<dbReference type="Proteomes" id="UP001150581">
    <property type="component" value="Unassembled WGS sequence"/>
</dbReference>